<sequence>MKFTLIFLLFAFILAVHCAPRSTKKSVRARPVHTATSKPIRALSRSSKFVSHQSNIHRKSVKTTTTRRPNRGKMVVKKPVSTISACHWDGCRMIEGKWNCCHFFQGIEFVARMAKA</sequence>
<organism evidence="2 3">
    <name type="scientific">Mesorhabditis belari</name>
    <dbReference type="NCBI Taxonomy" id="2138241"/>
    <lineage>
        <taxon>Eukaryota</taxon>
        <taxon>Metazoa</taxon>
        <taxon>Ecdysozoa</taxon>
        <taxon>Nematoda</taxon>
        <taxon>Chromadorea</taxon>
        <taxon>Rhabditida</taxon>
        <taxon>Rhabditina</taxon>
        <taxon>Rhabditomorpha</taxon>
        <taxon>Rhabditoidea</taxon>
        <taxon>Rhabditidae</taxon>
        <taxon>Mesorhabditinae</taxon>
        <taxon>Mesorhabditis</taxon>
    </lineage>
</organism>
<reference evidence="3 4" key="1">
    <citation type="submission" date="2024-02" db="UniProtKB">
        <authorList>
            <consortium name="WormBaseParasite"/>
        </authorList>
    </citation>
    <scope>IDENTIFICATION</scope>
</reference>
<feature type="signal peptide" evidence="1">
    <location>
        <begin position="1"/>
        <end position="18"/>
    </location>
</feature>
<keyword evidence="1" id="KW-0732">Signal</keyword>
<evidence type="ECO:0000256" key="1">
    <source>
        <dbReference type="SAM" id="SignalP"/>
    </source>
</evidence>
<accession>A0AAF3J7F3</accession>
<dbReference type="Proteomes" id="UP000887575">
    <property type="component" value="Unassembled WGS sequence"/>
</dbReference>
<dbReference type="WBParaSite" id="MBELARI_LOCUS20916">
    <property type="protein sequence ID" value="MBELARI_LOCUS20916"/>
    <property type="gene ID" value="MBELARI_LOCUS20916"/>
</dbReference>
<proteinExistence type="predicted"/>
<evidence type="ECO:0000313" key="2">
    <source>
        <dbReference type="Proteomes" id="UP000887575"/>
    </source>
</evidence>
<evidence type="ECO:0000313" key="4">
    <source>
        <dbReference type="WBParaSite" id="MBELARI_LOCUS21015"/>
    </source>
</evidence>
<protein>
    <submittedName>
        <fullName evidence="3 4">Uncharacterized protein</fullName>
    </submittedName>
</protein>
<keyword evidence="2" id="KW-1185">Reference proteome</keyword>
<feature type="chain" id="PRO_5041856445" evidence="1">
    <location>
        <begin position="19"/>
        <end position="116"/>
    </location>
</feature>
<evidence type="ECO:0000313" key="3">
    <source>
        <dbReference type="WBParaSite" id="MBELARI_LOCUS20916"/>
    </source>
</evidence>
<dbReference type="AlphaFoldDB" id="A0AAF3J7F3"/>
<name>A0AAF3J7F3_9BILA</name>
<dbReference type="WBParaSite" id="MBELARI_LOCUS21015">
    <property type="protein sequence ID" value="MBELARI_LOCUS21015"/>
    <property type="gene ID" value="MBELARI_LOCUS21015"/>
</dbReference>